<proteinExistence type="predicted"/>
<dbReference type="OMA" id="IYDAFLW"/>
<gene>
    <name evidence="3" type="ORF">IS491_26875</name>
</gene>
<dbReference type="GO" id="GO:0006302">
    <property type="term" value="P:double-strand break repair"/>
    <property type="evidence" value="ECO:0007669"/>
    <property type="project" value="InterPro"/>
</dbReference>
<evidence type="ECO:0000313" key="3">
    <source>
        <dbReference type="EMBL" id="MBF7812216.1"/>
    </source>
</evidence>
<dbReference type="SUPFAM" id="SSF52540">
    <property type="entry name" value="P-loop containing nucleoside triphosphate hydrolases"/>
    <property type="match status" value="1"/>
</dbReference>
<feature type="domain" description="Rad50/SbcC-type AAA" evidence="2">
    <location>
        <begin position="8"/>
        <end position="213"/>
    </location>
</feature>
<evidence type="ECO:0000256" key="1">
    <source>
        <dbReference type="SAM" id="Coils"/>
    </source>
</evidence>
<comment type="caution">
    <text evidence="3">The sequence shown here is derived from an EMBL/GenBank/DDBJ whole genome shotgun (WGS) entry which is preliminary data.</text>
</comment>
<evidence type="ECO:0000313" key="4">
    <source>
        <dbReference type="Proteomes" id="UP000631418"/>
    </source>
</evidence>
<keyword evidence="1" id="KW-0175">Coiled coil</keyword>
<feature type="coiled-coil region" evidence="1">
    <location>
        <begin position="377"/>
        <end position="542"/>
    </location>
</feature>
<dbReference type="InterPro" id="IPR027417">
    <property type="entry name" value="P-loop_NTPase"/>
</dbReference>
<reference evidence="3" key="1">
    <citation type="submission" date="2020-11" db="EMBL/GenBank/DDBJ databases">
        <authorList>
            <person name="Thieme N."/>
            <person name="Liebl W."/>
            <person name="Zverlov V."/>
        </authorList>
    </citation>
    <scope>NUCLEOTIDE SEQUENCE</scope>
    <source>
        <strain evidence="3">NT08</strain>
    </source>
</reference>
<name>A0AAE2V445_CLOBE</name>
<dbReference type="RefSeq" id="WP_011968945.1">
    <property type="nucleotide sequence ID" value="NZ_CP073279.1"/>
</dbReference>
<protein>
    <recommendedName>
        <fullName evidence="2">Rad50/SbcC-type AAA domain-containing protein</fullName>
    </recommendedName>
</protein>
<dbReference type="EMBL" id="JADOEF010000004">
    <property type="protein sequence ID" value="MBF7812216.1"/>
    <property type="molecule type" value="Genomic_DNA"/>
</dbReference>
<dbReference type="Pfam" id="PF13476">
    <property type="entry name" value="AAA_23"/>
    <property type="match status" value="1"/>
</dbReference>
<dbReference type="AlphaFoldDB" id="A0AAE2V445"/>
<dbReference type="Gene3D" id="1.10.287.1490">
    <property type="match status" value="1"/>
</dbReference>
<dbReference type="InterPro" id="IPR038729">
    <property type="entry name" value="Rad50/SbcC_AAA"/>
</dbReference>
<organism evidence="3 4">
    <name type="scientific">Clostridium beijerinckii</name>
    <name type="common">Clostridium MP</name>
    <dbReference type="NCBI Taxonomy" id="1520"/>
    <lineage>
        <taxon>Bacteria</taxon>
        <taxon>Bacillati</taxon>
        <taxon>Bacillota</taxon>
        <taxon>Clostridia</taxon>
        <taxon>Eubacteriales</taxon>
        <taxon>Clostridiaceae</taxon>
        <taxon>Clostridium</taxon>
    </lineage>
</organism>
<sequence length="663" mass="76935">MQSILIKKLIIKNFKGVKALEVDFGNITNILGGNATGKTTIFDSFCWLLFGKDSKDRKDFEIKTLDSNGQAIHGLEHSVTGILEVNGEEIELQRILMEKWTKKKGLADKVFSGHETTYYINQVPAKQKEYNEKVDYILPDTTFKLISNPLYFNSIEWKKQREILLEIIGDIEQSNVINYKKELKPLEQLLSNNTQLEDFRKKVKAQISKYNKDKESIPFRIDECNNSIVEDDFKILESRRTTIQGGINALAKQIAAGDNSTERMKLEKELADLKLEYSTKFTKAKENVNEPLDELNIKISDKKYEISDLEHKIQILNRDKVDVEEAIKNADSAIIKHKEKQQSLREEWKQEFSTIFEFDEDEKFCPTCHREYESEQIEDIKDNAERYFDEIKTKKLNSINKQGKELGEKIKELEALTEDNNLKIANYTEKLDEYSLNITQLKTELEQLEIQKQSLNTDKTITFEGEQELVQAINELKSRIEEFKLTDTTELTNRKLNLEKELENINKRLGQIEINETLRNRIQELQEEERNIANEIAKLEGYDFLCEEFIRTKVELLEERINSKFKTVRFKLFEQQINGGLNECCEALIDGVPFSNANTASQINAGIEIINTLSEFYGVTAPIFIDNRESVNEIVPTESQLINLIVSKDKKLKIENEKEQEVA</sequence>
<dbReference type="GO" id="GO:0016887">
    <property type="term" value="F:ATP hydrolysis activity"/>
    <property type="evidence" value="ECO:0007669"/>
    <property type="project" value="InterPro"/>
</dbReference>
<dbReference type="Proteomes" id="UP000631418">
    <property type="component" value="Unassembled WGS sequence"/>
</dbReference>
<evidence type="ECO:0000259" key="2">
    <source>
        <dbReference type="Pfam" id="PF13476"/>
    </source>
</evidence>
<feature type="coiled-coil region" evidence="1">
    <location>
        <begin position="292"/>
        <end position="347"/>
    </location>
</feature>
<accession>A0AAE2V445</accession>
<dbReference type="Gene3D" id="3.40.50.300">
    <property type="entry name" value="P-loop containing nucleotide triphosphate hydrolases"/>
    <property type="match status" value="1"/>
</dbReference>